<reference evidence="9" key="2">
    <citation type="submission" date="2016-04" db="EMBL/GenBank/DDBJ databases">
        <title>First Complete Genome Sequence of a Subdivision 6 Acidobacterium.</title>
        <authorList>
            <person name="Huang S."/>
            <person name="Vieira S."/>
            <person name="Bunk B."/>
            <person name="Riedel T."/>
            <person name="Sproeer C."/>
            <person name="Overmann J."/>
        </authorList>
    </citation>
    <scope>NUCLEOTIDE SEQUENCE [LARGE SCALE GENOMIC DNA]</scope>
    <source>
        <strain evidence="9">DSM 100886 HEG_-6_39</strain>
    </source>
</reference>
<gene>
    <name evidence="8" type="ORF">LuPra_06254</name>
</gene>
<proteinExistence type="predicted"/>
<accession>A0A143PXM2</accession>
<evidence type="ECO:0000259" key="7">
    <source>
        <dbReference type="Pfam" id="PF04932"/>
    </source>
</evidence>
<feature type="transmembrane region" description="Helical" evidence="6">
    <location>
        <begin position="100"/>
        <end position="119"/>
    </location>
</feature>
<feature type="region of interest" description="Disordered" evidence="5">
    <location>
        <begin position="449"/>
        <end position="470"/>
    </location>
</feature>
<name>A0A143PXM2_LUTPR</name>
<dbReference type="RefSeq" id="WP_110174377.1">
    <property type="nucleotide sequence ID" value="NZ_CP015136.1"/>
</dbReference>
<dbReference type="KEGG" id="abac:LuPra_06254"/>
<protein>
    <submittedName>
        <fullName evidence="8">Lipid A core-O-antigen ligase</fullName>
    </submittedName>
</protein>
<dbReference type="GO" id="GO:0016874">
    <property type="term" value="F:ligase activity"/>
    <property type="evidence" value="ECO:0007669"/>
    <property type="project" value="UniProtKB-KW"/>
</dbReference>
<dbReference type="AlphaFoldDB" id="A0A143PXM2"/>
<dbReference type="Pfam" id="PF04932">
    <property type="entry name" value="Wzy_C"/>
    <property type="match status" value="1"/>
</dbReference>
<reference evidence="8 9" key="1">
    <citation type="journal article" date="2016" name="Genome Announc.">
        <title>First Complete Genome Sequence of a Subdivision 6 Acidobacterium Strain.</title>
        <authorList>
            <person name="Huang S."/>
            <person name="Vieira S."/>
            <person name="Bunk B."/>
            <person name="Riedel T."/>
            <person name="Sproer C."/>
            <person name="Overmann J."/>
        </authorList>
    </citation>
    <scope>NUCLEOTIDE SEQUENCE [LARGE SCALE GENOMIC DNA]</scope>
    <source>
        <strain evidence="9">DSM 100886 HEG_-6_39</strain>
    </source>
</reference>
<feature type="transmembrane region" description="Helical" evidence="6">
    <location>
        <begin position="276"/>
        <end position="302"/>
    </location>
</feature>
<feature type="transmembrane region" description="Helical" evidence="6">
    <location>
        <begin position="193"/>
        <end position="211"/>
    </location>
</feature>
<feature type="transmembrane region" description="Helical" evidence="6">
    <location>
        <begin position="70"/>
        <end position="88"/>
    </location>
</feature>
<keyword evidence="4 6" id="KW-0472">Membrane</keyword>
<keyword evidence="3 6" id="KW-1133">Transmembrane helix</keyword>
<dbReference type="InterPro" id="IPR051533">
    <property type="entry name" value="WaaL-like"/>
</dbReference>
<sequence>MPQLIALAFWFAATWLIWRDTRSREGISSALWIPTLWAAILLSRSLSAWLGVGGGAGGVDSQEGSPLDRLFYFASILASIALLIRRRLNWGALLSSNWPLFLVYGYFLVSVVWADSPVVSFKRWFKDIGNVFVALVILTESNPLQAVRAVFVRSAYVLIPLSEIFLRYFPYLGRRYSNHSGGLEPIGVTMQKNSLGALVVVAGLVLVWDWLERATDGRQRMQLPERLWRAGVLLVGVRLLYLCDSKTSILCFVIGLVILLSIRMPGLRSRVSKMGVYSLGAVVVAFMLDQAFGLSEFVVAAMGRDMTFTGRTEVWAVLLGLRTDPLFGTGFYSFWSDEYYLAQLPDWVAFSAHNGYLETYLDGGLFGVLLLSLMLVVLAWRTNRQLGAAGNFALFRFTVLVVTLIANFSESHFFRMSPLAFLLFVSTLDATTHPGRVLRSAGTVLRERAGSMAASPVRRPSGLTEGRPSG</sequence>
<evidence type="ECO:0000256" key="3">
    <source>
        <dbReference type="ARBA" id="ARBA00022989"/>
    </source>
</evidence>
<feature type="transmembrane region" description="Helical" evidence="6">
    <location>
        <begin position="35"/>
        <end position="58"/>
    </location>
</feature>
<feature type="transmembrane region" description="Helical" evidence="6">
    <location>
        <begin position="386"/>
        <end position="406"/>
    </location>
</feature>
<dbReference type="PANTHER" id="PTHR37422">
    <property type="entry name" value="TEICHURONIC ACID BIOSYNTHESIS PROTEIN TUAE"/>
    <property type="match status" value="1"/>
</dbReference>
<dbReference type="InterPro" id="IPR007016">
    <property type="entry name" value="O-antigen_ligase-rel_domated"/>
</dbReference>
<evidence type="ECO:0000256" key="5">
    <source>
        <dbReference type="SAM" id="MobiDB-lite"/>
    </source>
</evidence>
<keyword evidence="8" id="KW-0436">Ligase</keyword>
<evidence type="ECO:0000256" key="2">
    <source>
        <dbReference type="ARBA" id="ARBA00022692"/>
    </source>
</evidence>
<evidence type="ECO:0000313" key="9">
    <source>
        <dbReference type="Proteomes" id="UP000076079"/>
    </source>
</evidence>
<feature type="transmembrane region" description="Helical" evidence="6">
    <location>
        <begin position="360"/>
        <end position="379"/>
    </location>
</feature>
<dbReference type="EMBL" id="CP015136">
    <property type="protein sequence ID" value="AMY12968.1"/>
    <property type="molecule type" value="Genomic_DNA"/>
</dbReference>
<dbReference type="PANTHER" id="PTHR37422:SF17">
    <property type="entry name" value="O-ANTIGEN LIGASE"/>
    <property type="match status" value="1"/>
</dbReference>
<dbReference type="STRING" id="1855912.LuPra_06254"/>
<feature type="domain" description="O-antigen ligase-related" evidence="7">
    <location>
        <begin position="233"/>
        <end position="371"/>
    </location>
</feature>
<dbReference type="GO" id="GO:0016020">
    <property type="term" value="C:membrane"/>
    <property type="evidence" value="ECO:0007669"/>
    <property type="project" value="UniProtKB-SubCell"/>
</dbReference>
<evidence type="ECO:0000313" key="8">
    <source>
        <dbReference type="EMBL" id="AMY12968.1"/>
    </source>
</evidence>
<keyword evidence="9" id="KW-1185">Reference proteome</keyword>
<evidence type="ECO:0000256" key="4">
    <source>
        <dbReference type="ARBA" id="ARBA00023136"/>
    </source>
</evidence>
<evidence type="ECO:0000256" key="1">
    <source>
        <dbReference type="ARBA" id="ARBA00004141"/>
    </source>
</evidence>
<comment type="subcellular location">
    <subcellularLocation>
        <location evidence="1">Membrane</location>
        <topology evidence="1">Multi-pass membrane protein</topology>
    </subcellularLocation>
</comment>
<dbReference type="OrthoDB" id="115889at2"/>
<feature type="transmembrane region" description="Helical" evidence="6">
    <location>
        <begin position="247"/>
        <end position="264"/>
    </location>
</feature>
<keyword evidence="2 6" id="KW-0812">Transmembrane</keyword>
<dbReference type="Proteomes" id="UP000076079">
    <property type="component" value="Chromosome"/>
</dbReference>
<evidence type="ECO:0000256" key="6">
    <source>
        <dbReference type="SAM" id="Phobius"/>
    </source>
</evidence>
<organism evidence="8 9">
    <name type="scientific">Luteitalea pratensis</name>
    <dbReference type="NCBI Taxonomy" id="1855912"/>
    <lineage>
        <taxon>Bacteria</taxon>
        <taxon>Pseudomonadati</taxon>
        <taxon>Acidobacteriota</taxon>
        <taxon>Vicinamibacteria</taxon>
        <taxon>Vicinamibacterales</taxon>
        <taxon>Vicinamibacteraceae</taxon>
        <taxon>Luteitalea</taxon>
    </lineage>
</organism>